<dbReference type="InterPro" id="IPR051681">
    <property type="entry name" value="Ser/Thr_Kinases-Pseudokinases"/>
</dbReference>
<evidence type="ECO:0000313" key="6">
    <source>
        <dbReference type="EMBL" id="ATB48546.1"/>
    </source>
</evidence>
<gene>
    <name evidence="6" type="ORF">MYMAC_004173</name>
</gene>
<keyword evidence="7" id="KW-1185">Reference proteome</keyword>
<dbReference type="Gene3D" id="1.10.510.10">
    <property type="entry name" value="Transferase(Phosphotransferase) domain 1"/>
    <property type="match status" value="1"/>
</dbReference>
<dbReference type="SMART" id="SM00219">
    <property type="entry name" value="TyrKc"/>
    <property type="match status" value="1"/>
</dbReference>
<feature type="domain" description="Protein kinase" evidence="5">
    <location>
        <begin position="372"/>
        <end position="640"/>
    </location>
</feature>
<dbReference type="OrthoDB" id="9801841at2"/>
<dbReference type="KEGG" id="mmas:MYMAC_004173"/>
<evidence type="ECO:0000256" key="4">
    <source>
        <dbReference type="SAM" id="MobiDB-lite"/>
    </source>
</evidence>
<accession>A0A250JZL0</accession>
<evidence type="ECO:0000256" key="3">
    <source>
        <dbReference type="PROSITE-ProRule" id="PRU10141"/>
    </source>
</evidence>
<feature type="region of interest" description="Disordered" evidence="4">
    <location>
        <begin position="52"/>
        <end position="72"/>
    </location>
</feature>
<dbReference type="PROSITE" id="PS00107">
    <property type="entry name" value="PROTEIN_KINASE_ATP"/>
    <property type="match status" value="1"/>
</dbReference>
<proteinExistence type="predicted"/>
<dbReference type="GO" id="GO:0097527">
    <property type="term" value="P:necroptotic signaling pathway"/>
    <property type="evidence" value="ECO:0007669"/>
    <property type="project" value="TreeGrafter"/>
</dbReference>
<protein>
    <recommendedName>
        <fullName evidence="5">Protein kinase domain-containing protein</fullName>
    </recommendedName>
</protein>
<reference evidence="6 7" key="1">
    <citation type="submission" date="2017-06" db="EMBL/GenBank/DDBJ databases">
        <title>Sequencing and comparative analysis of myxobacterial genomes.</title>
        <authorList>
            <person name="Rupp O."/>
            <person name="Goesmann A."/>
            <person name="Sogaard-Andersen L."/>
        </authorList>
    </citation>
    <scope>NUCLEOTIDE SEQUENCE [LARGE SCALE GENOMIC DNA]</scope>
    <source>
        <strain evidence="6 7">DSM 14697</strain>
    </source>
</reference>
<organism evidence="6 7">
    <name type="scientific">Corallococcus macrosporus DSM 14697</name>
    <dbReference type="NCBI Taxonomy" id="1189310"/>
    <lineage>
        <taxon>Bacteria</taxon>
        <taxon>Pseudomonadati</taxon>
        <taxon>Myxococcota</taxon>
        <taxon>Myxococcia</taxon>
        <taxon>Myxococcales</taxon>
        <taxon>Cystobacterineae</taxon>
        <taxon>Myxococcaceae</taxon>
        <taxon>Corallococcus</taxon>
    </lineage>
</organism>
<dbReference type="Pfam" id="PF00069">
    <property type="entry name" value="Pkinase"/>
    <property type="match status" value="1"/>
</dbReference>
<evidence type="ECO:0000313" key="7">
    <source>
        <dbReference type="Proteomes" id="UP000217343"/>
    </source>
</evidence>
<dbReference type="InterPro" id="IPR017441">
    <property type="entry name" value="Protein_kinase_ATP_BS"/>
</dbReference>
<evidence type="ECO:0000256" key="1">
    <source>
        <dbReference type="ARBA" id="ARBA00022741"/>
    </source>
</evidence>
<evidence type="ECO:0000259" key="5">
    <source>
        <dbReference type="PROSITE" id="PS50011"/>
    </source>
</evidence>
<dbReference type="InterPro" id="IPR011009">
    <property type="entry name" value="Kinase-like_dom_sf"/>
</dbReference>
<dbReference type="PROSITE" id="PS00109">
    <property type="entry name" value="PROTEIN_KINASE_TYR"/>
    <property type="match status" value="1"/>
</dbReference>
<dbReference type="SUPFAM" id="SSF56112">
    <property type="entry name" value="Protein kinase-like (PK-like)"/>
    <property type="match status" value="1"/>
</dbReference>
<dbReference type="Proteomes" id="UP000217343">
    <property type="component" value="Chromosome"/>
</dbReference>
<evidence type="ECO:0000256" key="2">
    <source>
        <dbReference type="ARBA" id="ARBA00022840"/>
    </source>
</evidence>
<dbReference type="InterPro" id="IPR008266">
    <property type="entry name" value="Tyr_kinase_AS"/>
</dbReference>
<dbReference type="Pfam" id="PF13289">
    <property type="entry name" value="SIR2_2"/>
    <property type="match status" value="1"/>
</dbReference>
<dbReference type="EMBL" id="CP022203">
    <property type="protein sequence ID" value="ATB48546.1"/>
    <property type="molecule type" value="Genomic_DNA"/>
</dbReference>
<keyword evidence="1 3" id="KW-0547">Nucleotide-binding</keyword>
<dbReference type="AlphaFoldDB" id="A0A250JZL0"/>
<dbReference type="PANTHER" id="PTHR44329:SF298">
    <property type="entry name" value="MIXED LINEAGE KINASE DOMAIN-LIKE PROTEIN"/>
    <property type="match status" value="1"/>
</dbReference>
<sequence length="782" mass="87256">MFNTNQTSHVNFRNIAAERSRSVIAWTGSGLSAPAKIPTWLGLRDALVAAAHEKTPSDKEAQQRQKHISETKQAAEHKNLWVAFQILKRILGKTTYRDTIRQKLMVAEKAAIPEAYKLIWKLRPAGILNLNLDGFASRAYGMEHPGRTLNQFSGNQSASHTHLLKSPEPFVANLHGTIIDESSWVFTQDEIRHLLRNEGYRHFISSCLSSKTIIFLGMSADDTAIAEHLRSLSQVGVDFGSHYWLTHRTDSSTDRIAEKIGIRLIRYENKSGTHEEVSQFFQDILKFSPQENTAPPVAIATPELSALPEPSALANLPADEIRVRLNAHISALLVEPTKTYDDVEQLLAKYDEAVYRAWYISTTPPKNKLIGYELKEQIGKGAFGKVFKAITPSGEEVAIKVLHEEIRKTPDMLNGFRRGVQSMRILSDHNVAGMVPYRQASEVPTMAVMDYVEGPDLAEAVKSGRVDNWDLVLRIASDIARIIVTAHALPERVLHRDLRPTNIMLKGFHTLPDSWEVVVLDFDLSWHRNALDVSIAKPASANGYLAPEQVRRGKGESTRSAAVDSFGIGMTIFFICGGEDPVFAENNHKNWSARIQAACNKIPESQWKSLPHRVARLIESSTKDAQSQRWDLPQIEGELIRLREAAQDPTSVHSAELLAEEIAAQNKSSMTYKWNPDTLSASILIPGGAETTITGNESLRRVEVTISWISSGQEDRKRLSKWLGDALTKAESIFFKAGWTTSNRNKDQMSVTLRASADINLIRKNFNQLSAAIWAAAKALTF</sequence>
<dbReference type="RefSeq" id="WP_157757529.1">
    <property type="nucleotide sequence ID" value="NZ_CP022203.1"/>
</dbReference>
<dbReference type="PROSITE" id="PS50011">
    <property type="entry name" value="PROTEIN_KINASE_DOM"/>
    <property type="match status" value="1"/>
</dbReference>
<feature type="binding site" evidence="3">
    <location>
        <position position="400"/>
    </location>
    <ligand>
        <name>ATP</name>
        <dbReference type="ChEBI" id="CHEBI:30616"/>
    </ligand>
</feature>
<keyword evidence="2 3" id="KW-0067">ATP-binding</keyword>
<dbReference type="GO" id="GO:0004713">
    <property type="term" value="F:protein tyrosine kinase activity"/>
    <property type="evidence" value="ECO:0007669"/>
    <property type="project" value="InterPro"/>
</dbReference>
<dbReference type="GO" id="GO:0005524">
    <property type="term" value="F:ATP binding"/>
    <property type="evidence" value="ECO:0007669"/>
    <property type="project" value="UniProtKB-UniRule"/>
</dbReference>
<dbReference type="InterPro" id="IPR020635">
    <property type="entry name" value="Tyr_kinase_cat_dom"/>
</dbReference>
<name>A0A250JZL0_9BACT</name>
<dbReference type="InterPro" id="IPR000719">
    <property type="entry name" value="Prot_kinase_dom"/>
</dbReference>
<dbReference type="PANTHER" id="PTHR44329">
    <property type="entry name" value="SERINE/THREONINE-PROTEIN KINASE TNNI3K-RELATED"/>
    <property type="match status" value="1"/>
</dbReference>